<organism evidence="2 3">
    <name type="scientific">Sphingobium ummariense RL-3</name>
    <dbReference type="NCBI Taxonomy" id="1346791"/>
    <lineage>
        <taxon>Bacteria</taxon>
        <taxon>Pseudomonadati</taxon>
        <taxon>Pseudomonadota</taxon>
        <taxon>Alphaproteobacteria</taxon>
        <taxon>Sphingomonadales</taxon>
        <taxon>Sphingomonadaceae</taxon>
        <taxon>Sphingobium</taxon>
    </lineage>
</organism>
<evidence type="ECO:0000313" key="3">
    <source>
        <dbReference type="Proteomes" id="UP000015523"/>
    </source>
</evidence>
<keyword evidence="1" id="KW-1133">Transmembrane helix</keyword>
<keyword evidence="3" id="KW-1185">Reference proteome</keyword>
<dbReference type="OrthoDB" id="7889025at2"/>
<dbReference type="PATRIC" id="fig|1346791.3.peg.1859"/>
<dbReference type="AlphaFoldDB" id="T0K767"/>
<feature type="transmembrane region" description="Helical" evidence="1">
    <location>
        <begin position="117"/>
        <end position="135"/>
    </location>
</feature>
<feature type="transmembrane region" description="Helical" evidence="1">
    <location>
        <begin position="334"/>
        <end position="357"/>
    </location>
</feature>
<keyword evidence="1" id="KW-0472">Membrane</keyword>
<gene>
    <name evidence="2" type="ORF">M529_09665</name>
</gene>
<feature type="transmembrane region" description="Helical" evidence="1">
    <location>
        <begin position="169"/>
        <end position="192"/>
    </location>
</feature>
<keyword evidence="1" id="KW-0812">Transmembrane</keyword>
<feature type="transmembrane region" description="Helical" evidence="1">
    <location>
        <begin position="462"/>
        <end position="484"/>
    </location>
</feature>
<feature type="transmembrane region" description="Helical" evidence="1">
    <location>
        <begin position="252"/>
        <end position="273"/>
    </location>
</feature>
<protein>
    <recommendedName>
        <fullName evidence="4">Integral membrane-like protein</fullName>
    </recommendedName>
</protein>
<dbReference type="RefSeq" id="WP_021317759.1">
    <property type="nucleotide sequence ID" value="NZ_AUWY01000071.1"/>
</dbReference>
<comment type="caution">
    <text evidence="2">The sequence shown here is derived from an EMBL/GenBank/DDBJ whole genome shotgun (WGS) entry which is preliminary data.</text>
</comment>
<name>T0K767_9SPHN</name>
<evidence type="ECO:0008006" key="4">
    <source>
        <dbReference type="Google" id="ProtNLM"/>
    </source>
</evidence>
<dbReference type="Proteomes" id="UP000015523">
    <property type="component" value="Unassembled WGS sequence"/>
</dbReference>
<feature type="transmembrane region" description="Helical" evidence="1">
    <location>
        <begin position="141"/>
        <end position="162"/>
    </location>
</feature>
<feature type="transmembrane region" description="Helical" evidence="1">
    <location>
        <begin position="75"/>
        <end position="105"/>
    </location>
</feature>
<sequence length="518" mass="57463">MVRRAFPILILVLVGVAALFPSFLWGPGATHSHQYNYMWTAHFGEQMAAGHLYERWLPRSFEGLGSPTFYFYPPLAYWITGGIHALGVSIFQSINLGGLLLVLGSGLSMHAWLAERGTRPLTGAILYMLAPYHLYDFYVRGALAEMTAFLWLPLIALAISWLPRRRGMLLLAASYAGLLIGHLPLALLTGLFLMAPLVVAKIWRDRSSLPPAILGSALAVLLAAFYLLPAMTLQDEVSTAMLWGTDYRASEWSIWTSSFELFPCLALALILLAWPAQSIWTGIAVVTALASVGLIPFLWHISVLDKVQFPWRAFCIVEFAAVTALMQYRPRPLILAATGVLLLFPYAFGGLLGAAFLRKPVDYALIERIEPDAPEYLPAGFDLSRIRENDHWTDVSRWRDLPRGDHVRVQRDGPVVLGRSAFPIWRVMRDGEPVPSDGPLMHFDARPGVYHIERVTIWQERWGAAISLAGLMFLMLSLVLPRAISLLSKFPAYSPLPALSDRPYSGGLGRSRASGGEL</sequence>
<dbReference type="EMBL" id="AUWY01000071">
    <property type="protein sequence ID" value="EQB32504.1"/>
    <property type="molecule type" value="Genomic_DNA"/>
</dbReference>
<feature type="transmembrane region" description="Helical" evidence="1">
    <location>
        <begin position="212"/>
        <end position="231"/>
    </location>
</feature>
<proteinExistence type="predicted"/>
<evidence type="ECO:0000256" key="1">
    <source>
        <dbReference type="SAM" id="Phobius"/>
    </source>
</evidence>
<dbReference type="STRING" id="1346791.M529_09665"/>
<reference evidence="2 3" key="1">
    <citation type="journal article" date="2013" name="Genome Announc.">
        <title>Draft Genome Sequence of Sphingobium ummariense Strain RL-3, a Hexachlorocyclohexane-Degrading Bacterium.</title>
        <authorList>
            <person name="Kohli P."/>
            <person name="Dua A."/>
            <person name="Sangwan N."/>
            <person name="Oldach P."/>
            <person name="Khurana J.P."/>
            <person name="Lal R."/>
        </authorList>
    </citation>
    <scope>NUCLEOTIDE SEQUENCE [LARGE SCALE GENOMIC DNA]</scope>
    <source>
        <strain evidence="2 3">RL-3</strain>
    </source>
</reference>
<feature type="transmembrane region" description="Helical" evidence="1">
    <location>
        <begin position="279"/>
        <end position="299"/>
    </location>
</feature>
<dbReference type="eggNOG" id="COG5617">
    <property type="taxonomic scope" value="Bacteria"/>
</dbReference>
<evidence type="ECO:0000313" key="2">
    <source>
        <dbReference type="EMBL" id="EQB32504.1"/>
    </source>
</evidence>
<accession>T0K767</accession>